<protein>
    <submittedName>
        <fullName evidence="1">Uncharacterized protein</fullName>
    </submittedName>
</protein>
<sequence length="52" mass="5868">MPIYIIPDGLESTENTTDIDEVSVELPLPDYEHPPAYETLAKTFEIKSITMV</sequence>
<evidence type="ECO:0000313" key="1">
    <source>
        <dbReference type="EMBL" id="CAG7723548.1"/>
    </source>
</evidence>
<feature type="non-terminal residue" evidence="1">
    <location>
        <position position="52"/>
    </location>
</feature>
<gene>
    <name evidence="1" type="ORF">AFUS01_LOCUS12631</name>
</gene>
<keyword evidence="2" id="KW-1185">Reference proteome</keyword>
<dbReference type="Proteomes" id="UP000708208">
    <property type="component" value="Unassembled WGS sequence"/>
</dbReference>
<accession>A0A8J2JTK5</accession>
<organism evidence="1 2">
    <name type="scientific">Allacma fusca</name>
    <dbReference type="NCBI Taxonomy" id="39272"/>
    <lineage>
        <taxon>Eukaryota</taxon>
        <taxon>Metazoa</taxon>
        <taxon>Ecdysozoa</taxon>
        <taxon>Arthropoda</taxon>
        <taxon>Hexapoda</taxon>
        <taxon>Collembola</taxon>
        <taxon>Symphypleona</taxon>
        <taxon>Sminthuridae</taxon>
        <taxon>Allacma</taxon>
    </lineage>
</organism>
<reference evidence="1" key="1">
    <citation type="submission" date="2021-06" db="EMBL/GenBank/DDBJ databases">
        <authorList>
            <person name="Hodson N. C."/>
            <person name="Mongue J. A."/>
            <person name="Jaron S. K."/>
        </authorList>
    </citation>
    <scope>NUCLEOTIDE SEQUENCE</scope>
</reference>
<evidence type="ECO:0000313" key="2">
    <source>
        <dbReference type="Proteomes" id="UP000708208"/>
    </source>
</evidence>
<comment type="caution">
    <text evidence="1">The sequence shown here is derived from an EMBL/GenBank/DDBJ whole genome shotgun (WGS) entry which is preliminary data.</text>
</comment>
<proteinExistence type="predicted"/>
<name>A0A8J2JTK5_9HEXA</name>
<dbReference type="AlphaFoldDB" id="A0A8J2JTK5"/>
<dbReference type="EMBL" id="CAJVCH010100100">
    <property type="protein sequence ID" value="CAG7723548.1"/>
    <property type="molecule type" value="Genomic_DNA"/>
</dbReference>